<accession>A0A2K1YHY9</accession>
<protein>
    <submittedName>
        <fullName evidence="1">Uncharacterized protein</fullName>
    </submittedName>
</protein>
<dbReference type="InParanoid" id="A0A2K1YHY9"/>
<proteinExistence type="predicted"/>
<reference evidence="1 2" key="1">
    <citation type="journal article" date="2006" name="Science">
        <title>The genome of black cottonwood, Populus trichocarpa (Torr. &amp; Gray).</title>
        <authorList>
            <person name="Tuskan G.A."/>
            <person name="Difazio S."/>
            <person name="Jansson S."/>
            <person name="Bohlmann J."/>
            <person name="Grigoriev I."/>
            <person name="Hellsten U."/>
            <person name="Putnam N."/>
            <person name="Ralph S."/>
            <person name="Rombauts S."/>
            <person name="Salamov A."/>
            <person name="Schein J."/>
            <person name="Sterck L."/>
            <person name="Aerts A."/>
            <person name="Bhalerao R.R."/>
            <person name="Bhalerao R.P."/>
            <person name="Blaudez D."/>
            <person name="Boerjan W."/>
            <person name="Brun A."/>
            <person name="Brunner A."/>
            <person name="Busov V."/>
            <person name="Campbell M."/>
            <person name="Carlson J."/>
            <person name="Chalot M."/>
            <person name="Chapman J."/>
            <person name="Chen G.L."/>
            <person name="Cooper D."/>
            <person name="Coutinho P.M."/>
            <person name="Couturier J."/>
            <person name="Covert S."/>
            <person name="Cronk Q."/>
            <person name="Cunningham R."/>
            <person name="Davis J."/>
            <person name="Degroeve S."/>
            <person name="Dejardin A."/>
            <person name="Depamphilis C."/>
            <person name="Detter J."/>
            <person name="Dirks B."/>
            <person name="Dubchak I."/>
            <person name="Duplessis S."/>
            <person name="Ehlting J."/>
            <person name="Ellis B."/>
            <person name="Gendler K."/>
            <person name="Goodstein D."/>
            <person name="Gribskov M."/>
            <person name="Grimwood J."/>
            <person name="Groover A."/>
            <person name="Gunter L."/>
            <person name="Hamberger B."/>
            <person name="Heinze B."/>
            <person name="Helariutta Y."/>
            <person name="Henrissat B."/>
            <person name="Holligan D."/>
            <person name="Holt R."/>
            <person name="Huang W."/>
            <person name="Islam-Faridi N."/>
            <person name="Jones S."/>
            <person name="Jones-Rhoades M."/>
            <person name="Jorgensen R."/>
            <person name="Joshi C."/>
            <person name="Kangasjarvi J."/>
            <person name="Karlsson J."/>
            <person name="Kelleher C."/>
            <person name="Kirkpatrick R."/>
            <person name="Kirst M."/>
            <person name="Kohler A."/>
            <person name="Kalluri U."/>
            <person name="Larimer F."/>
            <person name="Leebens-Mack J."/>
            <person name="Leple J.C."/>
            <person name="Locascio P."/>
            <person name="Lou Y."/>
            <person name="Lucas S."/>
            <person name="Martin F."/>
            <person name="Montanini B."/>
            <person name="Napoli C."/>
            <person name="Nelson D.R."/>
            <person name="Nelson C."/>
            <person name="Nieminen K."/>
            <person name="Nilsson O."/>
            <person name="Pereda V."/>
            <person name="Peter G."/>
            <person name="Philippe R."/>
            <person name="Pilate G."/>
            <person name="Poliakov A."/>
            <person name="Razumovskaya J."/>
            <person name="Richardson P."/>
            <person name="Rinaldi C."/>
            <person name="Ritland K."/>
            <person name="Rouze P."/>
            <person name="Ryaboy D."/>
            <person name="Schmutz J."/>
            <person name="Schrader J."/>
            <person name="Segerman B."/>
            <person name="Shin H."/>
            <person name="Siddiqui A."/>
            <person name="Sterky F."/>
            <person name="Terry A."/>
            <person name="Tsai C.J."/>
            <person name="Uberbacher E."/>
            <person name="Unneberg P."/>
            <person name="Vahala J."/>
            <person name="Wall K."/>
            <person name="Wessler S."/>
            <person name="Yang G."/>
            <person name="Yin T."/>
            <person name="Douglas C."/>
            <person name="Marra M."/>
            <person name="Sandberg G."/>
            <person name="Van de Peer Y."/>
            <person name="Rokhsar D."/>
        </authorList>
    </citation>
    <scope>NUCLEOTIDE SEQUENCE [LARGE SCALE GENOMIC DNA]</scope>
    <source>
        <strain evidence="2">cv. Nisqually</strain>
    </source>
</reference>
<keyword evidence="2" id="KW-1185">Reference proteome</keyword>
<gene>
    <name evidence="1" type="ORF">POPTR_011G097200</name>
</gene>
<dbReference type="Proteomes" id="UP000006729">
    <property type="component" value="Chromosome 11"/>
</dbReference>
<dbReference type="AlphaFoldDB" id="A0A2K1YHY9"/>
<sequence length="85" mass="9865">MMGKKRDRRRLAVVDEKEAVTVSTGDWSEDWTNDWSEDRTDDWVTGVKTGLIVAAFVVAGWLIEKEIRDLYSVKRKKHPKCDLAR</sequence>
<organism evidence="1 2">
    <name type="scientific">Populus trichocarpa</name>
    <name type="common">Western balsam poplar</name>
    <name type="synonym">Populus balsamifera subsp. trichocarpa</name>
    <dbReference type="NCBI Taxonomy" id="3694"/>
    <lineage>
        <taxon>Eukaryota</taxon>
        <taxon>Viridiplantae</taxon>
        <taxon>Streptophyta</taxon>
        <taxon>Embryophyta</taxon>
        <taxon>Tracheophyta</taxon>
        <taxon>Spermatophyta</taxon>
        <taxon>Magnoliopsida</taxon>
        <taxon>eudicotyledons</taxon>
        <taxon>Gunneridae</taxon>
        <taxon>Pentapetalae</taxon>
        <taxon>rosids</taxon>
        <taxon>fabids</taxon>
        <taxon>Malpighiales</taxon>
        <taxon>Salicaceae</taxon>
        <taxon>Saliceae</taxon>
        <taxon>Populus</taxon>
    </lineage>
</organism>
<dbReference type="EMBL" id="CM009300">
    <property type="protein sequence ID" value="PNT12644.1"/>
    <property type="molecule type" value="Genomic_DNA"/>
</dbReference>
<name>A0A2K1YHY9_POPTR</name>
<evidence type="ECO:0000313" key="1">
    <source>
        <dbReference type="EMBL" id="PNT12644.1"/>
    </source>
</evidence>
<evidence type="ECO:0000313" key="2">
    <source>
        <dbReference type="Proteomes" id="UP000006729"/>
    </source>
</evidence>